<keyword evidence="1" id="KW-1133">Transmembrane helix</keyword>
<feature type="transmembrane region" description="Helical" evidence="1">
    <location>
        <begin position="66"/>
        <end position="91"/>
    </location>
</feature>
<protein>
    <submittedName>
        <fullName evidence="2">Uncharacterized protein</fullName>
    </submittedName>
</protein>
<keyword evidence="1" id="KW-0812">Transmembrane</keyword>
<evidence type="ECO:0000313" key="3">
    <source>
        <dbReference type="Proteomes" id="UP000237819"/>
    </source>
</evidence>
<feature type="transmembrane region" description="Helical" evidence="1">
    <location>
        <begin position="103"/>
        <end position="125"/>
    </location>
</feature>
<proteinExistence type="predicted"/>
<dbReference type="Proteomes" id="UP000237819">
    <property type="component" value="Unassembled WGS sequence"/>
</dbReference>
<sequence>MNQPNPLPSPDHMEISIGVIAVGLVTVTVGLLICMSMVGVLAGVILVGFGGLTVWSQYLATFRRDAWGALVISIQCSLITLFLLANLILWIMVRYWISGMKTVLNMATPMMMLGAVVGICLWVTVANWQWYWKLRKATQAGLIAPAWRHLSVSDLLALMVMIGVIFGMLNFVFKTMW</sequence>
<dbReference type="EMBL" id="PUHZ01000015">
    <property type="protein sequence ID" value="PQO45229.1"/>
    <property type="molecule type" value="Genomic_DNA"/>
</dbReference>
<accession>A0A2S8GLC2</accession>
<feature type="transmembrane region" description="Helical" evidence="1">
    <location>
        <begin position="40"/>
        <end position="60"/>
    </location>
</feature>
<dbReference type="RefSeq" id="WP_105336209.1">
    <property type="nucleotide sequence ID" value="NZ_PUHZ01000015.1"/>
</dbReference>
<dbReference type="OrthoDB" id="291322at2"/>
<gene>
    <name evidence="2" type="ORF">C5Y93_14800</name>
</gene>
<dbReference type="AlphaFoldDB" id="A0A2S8GLC2"/>
<feature type="transmembrane region" description="Helical" evidence="1">
    <location>
        <begin position="155"/>
        <end position="173"/>
    </location>
</feature>
<feature type="transmembrane region" description="Helical" evidence="1">
    <location>
        <begin position="15"/>
        <end position="33"/>
    </location>
</feature>
<evidence type="ECO:0000313" key="2">
    <source>
        <dbReference type="EMBL" id="PQO45229.1"/>
    </source>
</evidence>
<reference evidence="2 3" key="1">
    <citation type="submission" date="2018-02" db="EMBL/GenBank/DDBJ databases">
        <title>Comparative genomes isolates from brazilian mangrove.</title>
        <authorList>
            <person name="Araujo J.E."/>
            <person name="Taketani R.G."/>
            <person name="Silva M.C.P."/>
            <person name="Loureco M.V."/>
            <person name="Andreote F.D."/>
        </authorList>
    </citation>
    <scope>NUCLEOTIDE SEQUENCE [LARGE SCALE GENOMIC DNA]</scope>
    <source>
        <strain evidence="2 3">Nap-Phe MGV</strain>
    </source>
</reference>
<evidence type="ECO:0000256" key="1">
    <source>
        <dbReference type="SAM" id="Phobius"/>
    </source>
</evidence>
<name>A0A2S8GLC2_9BACT</name>
<keyword evidence="1" id="KW-0472">Membrane</keyword>
<comment type="caution">
    <text evidence="2">The sequence shown here is derived from an EMBL/GenBank/DDBJ whole genome shotgun (WGS) entry which is preliminary data.</text>
</comment>
<organism evidence="2 3">
    <name type="scientific">Blastopirellula marina</name>
    <dbReference type="NCBI Taxonomy" id="124"/>
    <lineage>
        <taxon>Bacteria</taxon>
        <taxon>Pseudomonadati</taxon>
        <taxon>Planctomycetota</taxon>
        <taxon>Planctomycetia</taxon>
        <taxon>Pirellulales</taxon>
        <taxon>Pirellulaceae</taxon>
        <taxon>Blastopirellula</taxon>
    </lineage>
</organism>